<organism evidence="2 3">
    <name type="scientific">Necator americanus</name>
    <name type="common">Human hookworm</name>
    <dbReference type="NCBI Taxonomy" id="51031"/>
    <lineage>
        <taxon>Eukaryota</taxon>
        <taxon>Metazoa</taxon>
        <taxon>Ecdysozoa</taxon>
        <taxon>Nematoda</taxon>
        <taxon>Chromadorea</taxon>
        <taxon>Rhabditida</taxon>
        <taxon>Rhabditina</taxon>
        <taxon>Rhabditomorpha</taxon>
        <taxon>Strongyloidea</taxon>
        <taxon>Ancylostomatidae</taxon>
        <taxon>Bunostominae</taxon>
        <taxon>Necator</taxon>
    </lineage>
</organism>
<dbReference type="Proteomes" id="UP000053676">
    <property type="component" value="Unassembled WGS sequence"/>
</dbReference>
<evidence type="ECO:0000256" key="1">
    <source>
        <dbReference type="SAM" id="MobiDB-lite"/>
    </source>
</evidence>
<sequence>MNNATHFLRSKSCICGCERNQKGKKSAPSSEKNNRSDKPRLVTIDCEAKPKKMEVSSIQEYAEKERRTLRLEIIRIVRIW</sequence>
<dbReference type="EMBL" id="KI665384">
    <property type="protein sequence ID" value="ETN72176.1"/>
    <property type="molecule type" value="Genomic_DNA"/>
</dbReference>
<dbReference type="AlphaFoldDB" id="W2STK4"/>
<evidence type="ECO:0000313" key="3">
    <source>
        <dbReference type="Proteomes" id="UP000053676"/>
    </source>
</evidence>
<accession>W2STK4</accession>
<proteinExistence type="predicted"/>
<keyword evidence="3" id="KW-1185">Reference proteome</keyword>
<name>W2STK4_NECAM</name>
<protein>
    <submittedName>
        <fullName evidence="2">Uncharacterized protein</fullName>
    </submittedName>
</protein>
<gene>
    <name evidence="2" type="ORF">NECAME_13954</name>
</gene>
<reference evidence="3" key="1">
    <citation type="journal article" date="2014" name="Nat. Genet.">
        <title>Genome of the human hookworm Necator americanus.</title>
        <authorList>
            <person name="Tang Y.T."/>
            <person name="Gao X."/>
            <person name="Rosa B.A."/>
            <person name="Abubucker S."/>
            <person name="Hallsworth-Pepin K."/>
            <person name="Martin J."/>
            <person name="Tyagi R."/>
            <person name="Heizer E."/>
            <person name="Zhang X."/>
            <person name="Bhonagiri-Palsikar V."/>
            <person name="Minx P."/>
            <person name="Warren W.C."/>
            <person name="Wang Q."/>
            <person name="Zhan B."/>
            <person name="Hotez P.J."/>
            <person name="Sternberg P.W."/>
            <person name="Dougall A."/>
            <person name="Gaze S.T."/>
            <person name="Mulvenna J."/>
            <person name="Sotillo J."/>
            <person name="Ranganathan S."/>
            <person name="Rabelo E.M."/>
            <person name="Wilson R.K."/>
            <person name="Felgner P.L."/>
            <person name="Bethony J."/>
            <person name="Hawdon J.M."/>
            <person name="Gasser R.B."/>
            <person name="Loukas A."/>
            <person name="Mitreva M."/>
        </authorList>
    </citation>
    <scope>NUCLEOTIDE SEQUENCE [LARGE SCALE GENOMIC DNA]</scope>
</reference>
<evidence type="ECO:0000313" key="2">
    <source>
        <dbReference type="EMBL" id="ETN72176.1"/>
    </source>
</evidence>
<feature type="region of interest" description="Disordered" evidence="1">
    <location>
        <begin position="19"/>
        <end position="39"/>
    </location>
</feature>
<dbReference type="KEGG" id="nai:NECAME_13954"/>